<name>A0A6C0B8P5_9ZZZZ</name>
<evidence type="ECO:0000256" key="1">
    <source>
        <dbReference type="SAM" id="Phobius"/>
    </source>
</evidence>
<organism evidence="2">
    <name type="scientific">viral metagenome</name>
    <dbReference type="NCBI Taxonomy" id="1070528"/>
    <lineage>
        <taxon>unclassified sequences</taxon>
        <taxon>metagenomes</taxon>
        <taxon>organismal metagenomes</taxon>
    </lineage>
</organism>
<dbReference type="EMBL" id="MN739092">
    <property type="protein sequence ID" value="QHS88071.1"/>
    <property type="molecule type" value="Genomic_DNA"/>
</dbReference>
<reference evidence="2" key="1">
    <citation type="journal article" date="2020" name="Nature">
        <title>Giant virus diversity and host interactions through global metagenomics.</title>
        <authorList>
            <person name="Schulz F."/>
            <person name="Roux S."/>
            <person name="Paez-Espino D."/>
            <person name="Jungbluth S."/>
            <person name="Walsh D.A."/>
            <person name="Denef V.J."/>
            <person name="McMahon K.D."/>
            <person name="Konstantinidis K.T."/>
            <person name="Eloe-Fadrosh E.A."/>
            <person name="Kyrpides N.C."/>
            <person name="Woyke T."/>
        </authorList>
    </citation>
    <scope>NUCLEOTIDE SEQUENCE</scope>
    <source>
        <strain evidence="2">GVMAG-M-3300010158-13</strain>
    </source>
</reference>
<feature type="transmembrane region" description="Helical" evidence="1">
    <location>
        <begin position="34"/>
        <end position="54"/>
    </location>
</feature>
<dbReference type="AlphaFoldDB" id="A0A6C0B8P5"/>
<keyword evidence="1" id="KW-1133">Transmembrane helix</keyword>
<evidence type="ECO:0000313" key="2">
    <source>
        <dbReference type="EMBL" id="QHS88071.1"/>
    </source>
</evidence>
<accession>A0A6C0B8P5</accession>
<proteinExistence type="predicted"/>
<keyword evidence="1" id="KW-0812">Transmembrane</keyword>
<keyword evidence="1" id="KW-0472">Membrane</keyword>
<protein>
    <submittedName>
        <fullName evidence="2">Uncharacterized protein</fullName>
    </submittedName>
</protein>
<sequence>MKNILITLALVLVFFLLTPGVFIRFPIKGGIYKIAAIHTVLFGVICFIVTNLLTTIIEGGPAPKVPAPKAPANKPGCYPNQFVKDESECNYKNSALNKLNTFDKKDDKGDGTCNKDQTQRCTKSNEYKALKYDKMTQAQKIEYGNKICKERNPSFQCNVDGDKDTCSGPNQTEWCVKIPATYKLETYPSTSK</sequence>